<sequence>MTDPQGPARHKLGEMLTNLREAAGISQRRIFEELGVPRTTIRNWLGGTTAPDRAREPDFWALVRMLQQAADHAPYSEGEWADALRAAQEEGKAAQGRQDLPTRPYDPDPRLVRERTDERADMNAFLRDDSPGAPSYLCWIADAPVGKTALLTDYIRRQRGTDLDVLSFFVSEAEGTNTRAKFAAETVRQVGELLGKRQKRDPKGVREWKRLFAEVAERSGARGRKLLLVVDALDDDVAWSGLTANHRPNPGGQESPVTRQRSVRGSIAALLPAPPPPGMRVIVSLRRCMRFPDDLSPSHPLRRSRHQRTLTPLAGVPLLRHPPPDVHALGEPVAGLLAVAGGGLRTADLAELTGLPKERLDRLVAGPAGRALIDDDPISEMYALAQPQLARTVREALGEAGVQLLTAQLLEWSLRWHARGWPEGTPPFPLHHELRLLTGADERAAYVLDMARLRRLASVSGPVTALAQLDAFEEEISAAGEGGPDVLALLVQISAVRALLRGELRDVPAGAPSLLLRLGDVRRALGLARSAPTASEKALHLADVAVELAYAGHSDAETVALEAAEWLTRDRTDQGFPGTYRAPESYARILTAARTLAQLKGPAAARPLVRAVVRDERAGTEALIEAAGMLDVVPADDVVAELQDRADTLSGGDSRAKAAAVDLWGALGRSMPSIGPHAGDRIQEIGDDLGPADGLGAVDVLAAAASALARLPARRRSAAHTLMLRARGRMADAIAALKAAEPLPEDVEGHLRRESAGTFARLAQAVDVAGVGVGRDALDDIRRLMNALPEDRRIGVLGDPLLERAEWVVAAAGERREREENAAAAAADEKRRAERRVKDAQAASLNEARTKYTRAGSSTEAPQDRGLDVRRAGSPTRCDPPQIRGSARTRRRSAVRAPSPRAARRSRGPIGRGQPAAQPGTAGGGAAALLPPRNGAAKARGRPAILDNGPVPSSRHGR</sequence>
<feature type="region of interest" description="Disordered" evidence="1">
    <location>
        <begin position="814"/>
        <end position="958"/>
    </location>
</feature>
<dbReference type="RefSeq" id="WP_093782518.1">
    <property type="nucleotide sequence ID" value="NZ_FNIE01000001.1"/>
</dbReference>
<dbReference type="CDD" id="cd00093">
    <property type="entry name" value="HTH_XRE"/>
    <property type="match status" value="1"/>
</dbReference>
<evidence type="ECO:0000313" key="3">
    <source>
        <dbReference type="Proteomes" id="UP000199341"/>
    </source>
</evidence>
<reference evidence="2 3" key="1">
    <citation type="submission" date="2016-10" db="EMBL/GenBank/DDBJ databases">
        <authorList>
            <person name="de Groot N.N."/>
        </authorList>
    </citation>
    <scope>NUCLEOTIDE SEQUENCE [LARGE SCALE GENOMIC DNA]</scope>
    <source>
        <strain evidence="2 3">CGMCC 4.2022</strain>
    </source>
</reference>
<feature type="compositionally biased region" description="Basic and acidic residues" evidence="1">
    <location>
        <begin position="862"/>
        <end position="871"/>
    </location>
</feature>
<accession>A0A1G9W1W0</accession>
<feature type="compositionally biased region" description="Basic and acidic residues" evidence="1">
    <location>
        <begin position="814"/>
        <end position="839"/>
    </location>
</feature>
<dbReference type="GO" id="GO:0003677">
    <property type="term" value="F:DNA binding"/>
    <property type="evidence" value="ECO:0007669"/>
    <property type="project" value="InterPro"/>
</dbReference>
<gene>
    <name evidence="2" type="ORF">SAMN05216259_101475</name>
</gene>
<dbReference type="EMBL" id="FNIE01000001">
    <property type="protein sequence ID" value="SDM78166.1"/>
    <property type="molecule type" value="Genomic_DNA"/>
</dbReference>
<dbReference type="Gene3D" id="1.10.260.40">
    <property type="entry name" value="lambda repressor-like DNA-binding domains"/>
    <property type="match status" value="1"/>
</dbReference>
<name>A0A1G9W1W0_9ACTN</name>
<dbReference type="SUPFAM" id="SSF47413">
    <property type="entry name" value="lambda repressor-like DNA-binding domains"/>
    <property type="match status" value="1"/>
</dbReference>
<organism evidence="2 3">
    <name type="scientific">Actinacidiphila guanduensis</name>
    <dbReference type="NCBI Taxonomy" id="310781"/>
    <lineage>
        <taxon>Bacteria</taxon>
        <taxon>Bacillati</taxon>
        <taxon>Actinomycetota</taxon>
        <taxon>Actinomycetes</taxon>
        <taxon>Kitasatosporales</taxon>
        <taxon>Streptomycetaceae</taxon>
        <taxon>Actinacidiphila</taxon>
    </lineage>
</organism>
<feature type="compositionally biased region" description="Low complexity" evidence="1">
    <location>
        <begin position="908"/>
        <end position="920"/>
    </location>
</feature>
<dbReference type="OrthoDB" id="3261206at2"/>
<feature type="compositionally biased region" description="Basic and acidic residues" evidence="1">
    <location>
        <begin position="105"/>
        <end position="116"/>
    </location>
</feature>
<dbReference type="STRING" id="310781.SAMN05216259_101475"/>
<keyword evidence="3" id="KW-1185">Reference proteome</keyword>
<feature type="compositionally biased region" description="Low complexity" evidence="1">
    <location>
        <begin position="927"/>
        <end position="937"/>
    </location>
</feature>
<feature type="region of interest" description="Disordered" evidence="1">
    <location>
        <begin position="86"/>
        <end position="116"/>
    </location>
</feature>
<dbReference type="AlphaFoldDB" id="A0A1G9W1W0"/>
<protein>
    <submittedName>
        <fullName evidence="2">Uncharacterized protein</fullName>
    </submittedName>
</protein>
<dbReference type="Proteomes" id="UP000199341">
    <property type="component" value="Unassembled WGS sequence"/>
</dbReference>
<feature type="region of interest" description="Disordered" evidence="1">
    <location>
        <begin position="241"/>
        <end position="260"/>
    </location>
</feature>
<evidence type="ECO:0000256" key="1">
    <source>
        <dbReference type="SAM" id="MobiDB-lite"/>
    </source>
</evidence>
<dbReference type="InterPro" id="IPR010982">
    <property type="entry name" value="Lambda_DNA-bd_dom_sf"/>
</dbReference>
<proteinExistence type="predicted"/>
<dbReference type="InterPro" id="IPR001387">
    <property type="entry name" value="Cro/C1-type_HTH"/>
</dbReference>
<evidence type="ECO:0000313" key="2">
    <source>
        <dbReference type="EMBL" id="SDM78166.1"/>
    </source>
</evidence>